<evidence type="ECO:0000256" key="6">
    <source>
        <dbReference type="ARBA" id="ARBA00022490"/>
    </source>
</evidence>
<reference evidence="9 10" key="2">
    <citation type="journal article" date="2012" name="Open Biol.">
        <title>Characteristics of nucleosomes and linker DNA regions on the genome of the basidiomycete Mixia osmundae revealed by mono- and dinucleosome mapping.</title>
        <authorList>
            <person name="Nishida H."/>
            <person name="Kondo S."/>
            <person name="Matsumoto T."/>
            <person name="Suzuki Y."/>
            <person name="Yoshikawa H."/>
            <person name="Taylor T.D."/>
            <person name="Sugiyama J."/>
        </authorList>
    </citation>
    <scope>NUCLEOTIDE SEQUENCE [LARGE SCALE GENOMIC DNA]</scope>
    <source>
        <strain evidence="10">CBS 9802 / IAM 14324 / JCM 22182 / KY 12970</strain>
    </source>
</reference>
<feature type="domain" description="Essential protein Yae1 N-terminal" evidence="8">
    <location>
        <begin position="24"/>
        <end position="62"/>
    </location>
</feature>
<dbReference type="PANTHER" id="PTHR18829">
    <property type="entry name" value="PROTEIN YAE1 HOMOLOG"/>
    <property type="match status" value="1"/>
</dbReference>
<sequence length="168" mass="18203">MDDVFGECMHDESLHLERRFHSAGYREGITAGKLATLQAGFNDGYQTGVPLGKRLGEIRGRLTALIAIATMLRCPADNLRGLLSDANKLSFAELAPPDAEAEEHARLEHGEPFEISPELDPHSKVDLLAHAMNTLSSDDSTPKSHLSAQQQLSRMETSLSAAQADLGI</sequence>
<organism evidence="9 10">
    <name type="scientific">Mixia osmundae (strain CBS 9802 / IAM 14324 / JCM 22182 / KY 12970)</name>
    <dbReference type="NCBI Taxonomy" id="764103"/>
    <lineage>
        <taxon>Eukaryota</taxon>
        <taxon>Fungi</taxon>
        <taxon>Dikarya</taxon>
        <taxon>Basidiomycota</taxon>
        <taxon>Pucciniomycotina</taxon>
        <taxon>Mixiomycetes</taxon>
        <taxon>Mixiales</taxon>
        <taxon>Mixiaceae</taxon>
        <taxon>Mixia</taxon>
    </lineage>
</organism>
<dbReference type="PANTHER" id="PTHR18829:SF0">
    <property type="entry name" value="PROTEIN YAE1 HOMOLOG"/>
    <property type="match status" value="1"/>
</dbReference>
<dbReference type="GO" id="GO:0005634">
    <property type="term" value="C:nucleus"/>
    <property type="evidence" value="ECO:0007669"/>
    <property type="project" value="UniProtKB-SubCell"/>
</dbReference>
<dbReference type="Proteomes" id="UP000009131">
    <property type="component" value="Unassembled WGS sequence"/>
</dbReference>
<evidence type="ECO:0000259" key="8">
    <source>
        <dbReference type="Pfam" id="PF09811"/>
    </source>
</evidence>
<proteinExistence type="inferred from homology"/>
<dbReference type="InterPro" id="IPR019191">
    <property type="entry name" value="Essential_protein_Yae1_N"/>
</dbReference>
<evidence type="ECO:0000256" key="7">
    <source>
        <dbReference type="ARBA" id="ARBA00023242"/>
    </source>
</evidence>
<evidence type="ECO:0000313" key="10">
    <source>
        <dbReference type="Proteomes" id="UP000009131"/>
    </source>
</evidence>
<evidence type="ECO:0000256" key="1">
    <source>
        <dbReference type="ARBA" id="ARBA00004123"/>
    </source>
</evidence>
<keyword evidence="10" id="KW-1185">Reference proteome</keyword>
<keyword evidence="6" id="KW-0963">Cytoplasm</keyword>
<evidence type="ECO:0000256" key="3">
    <source>
        <dbReference type="ARBA" id="ARBA00007096"/>
    </source>
</evidence>
<comment type="caution">
    <text evidence="9">The sequence shown here is derived from an EMBL/GenBank/DDBJ whole genome shotgun (WGS) entry which is preliminary data.</text>
</comment>
<dbReference type="InParanoid" id="G7E2R1"/>
<comment type="similarity">
    <text evidence="3">Belongs to the YAE1 family.</text>
</comment>
<dbReference type="Pfam" id="PF09811">
    <property type="entry name" value="Yae1_N"/>
    <property type="match status" value="1"/>
</dbReference>
<dbReference type="HOGENOM" id="CLU_091047_0_0_1"/>
<comment type="subcellular location">
    <subcellularLocation>
        <location evidence="2">Cytoplasm</location>
    </subcellularLocation>
    <subcellularLocation>
        <location evidence="1">Nucleus</location>
    </subcellularLocation>
</comment>
<gene>
    <name evidence="9" type="primary">Mo03796</name>
    <name evidence="9" type="ORF">E5Q_03796</name>
</gene>
<evidence type="ECO:0000313" key="9">
    <source>
        <dbReference type="EMBL" id="GAA97121.1"/>
    </source>
</evidence>
<dbReference type="RefSeq" id="XP_014564693.1">
    <property type="nucleotide sequence ID" value="XM_014709207.1"/>
</dbReference>
<dbReference type="AlphaFoldDB" id="G7E2R1"/>
<name>G7E2R1_MIXOS</name>
<evidence type="ECO:0000256" key="4">
    <source>
        <dbReference type="ARBA" id="ARBA00017286"/>
    </source>
</evidence>
<dbReference type="GO" id="GO:0005737">
    <property type="term" value="C:cytoplasm"/>
    <property type="evidence" value="ECO:0007669"/>
    <property type="project" value="UniProtKB-SubCell"/>
</dbReference>
<dbReference type="EMBL" id="BABT02000111">
    <property type="protein sequence ID" value="GAA97121.1"/>
    <property type="molecule type" value="Genomic_DNA"/>
</dbReference>
<evidence type="ECO:0000256" key="2">
    <source>
        <dbReference type="ARBA" id="ARBA00004496"/>
    </source>
</evidence>
<evidence type="ECO:0000256" key="5">
    <source>
        <dbReference type="ARBA" id="ARBA00018400"/>
    </source>
</evidence>
<dbReference type="OrthoDB" id="20086at2759"/>
<keyword evidence="7" id="KW-0539">Nucleus</keyword>
<accession>G7E2R1</accession>
<protein>
    <recommendedName>
        <fullName evidence="5">Protein YAE1</fullName>
    </recommendedName>
    <alternativeName>
        <fullName evidence="4">Protein yae1</fullName>
    </alternativeName>
</protein>
<reference evidence="9 10" key="1">
    <citation type="journal article" date="2011" name="J. Gen. Appl. Microbiol.">
        <title>Draft genome sequencing of the enigmatic basidiomycete Mixia osmundae.</title>
        <authorList>
            <person name="Nishida H."/>
            <person name="Nagatsuka Y."/>
            <person name="Sugiyama J."/>
        </authorList>
    </citation>
    <scope>NUCLEOTIDE SEQUENCE [LARGE SCALE GENOMIC DNA]</scope>
    <source>
        <strain evidence="10">CBS 9802 / IAM 14324 / JCM 22182 / KY 12970</strain>
    </source>
</reference>
<dbReference type="eggNOG" id="KOG4774">
    <property type="taxonomic scope" value="Eukaryota"/>
</dbReference>
<dbReference type="InterPro" id="IPR038881">
    <property type="entry name" value="Yae1-like"/>
</dbReference>